<dbReference type="GO" id="GO:0005524">
    <property type="term" value="F:ATP binding"/>
    <property type="evidence" value="ECO:0007669"/>
    <property type="project" value="UniProtKB-KW"/>
</dbReference>
<dbReference type="SMART" id="SM01344">
    <property type="entry name" value="NUC194"/>
    <property type="match status" value="1"/>
</dbReference>
<feature type="region of interest" description="Disordered" evidence="17">
    <location>
        <begin position="2978"/>
        <end position="3001"/>
    </location>
</feature>
<dbReference type="GO" id="GO:0000723">
    <property type="term" value="P:telomere maintenance"/>
    <property type="evidence" value="ECO:0007669"/>
    <property type="project" value="TreeGrafter"/>
</dbReference>
<evidence type="ECO:0000259" key="19">
    <source>
        <dbReference type="PROSITE" id="PS51189"/>
    </source>
</evidence>
<dbReference type="InterPro" id="IPR016024">
    <property type="entry name" value="ARM-type_fold"/>
</dbReference>
<dbReference type="Gene3D" id="3.30.1010.10">
    <property type="entry name" value="Phosphatidylinositol 3-kinase Catalytic Subunit, Chain A, domain 4"/>
    <property type="match status" value="1"/>
</dbReference>
<feature type="non-terminal residue" evidence="21">
    <location>
        <position position="1"/>
    </location>
</feature>
<keyword evidence="15" id="KW-0234">DNA repair</keyword>
<evidence type="ECO:0000259" key="18">
    <source>
        <dbReference type="PROSITE" id="PS50290"/>
    </source>
</evidence>
<evidence type="ECO:0000313" key="22">
    <source>
        <dbReference type="Proteomes" id="UP000700334"/>
    </source>
</evidence>
<dbReference type="CDD" id="cd05172">
    <property type="entry name" value="PIKKc_DNA-PK"/>
    <property type="match status" value="1"/>
</dbReference>
<keyword evidence="10" id="KW-0547">Nucleotide-binding</keyword>
<keyword evidence="5" id="KW-0690">Ribosome biogenesis</keyword>
<dbReference type="SMART" id="SM00146">
    <property type="entry name" value="PI3Kc"/>
    <property type="match status" value="1"/>
</dbReference>
<evidence type="ECO:0000256" key="1">
    <source>
        <dbReference type="ARBA" id="ARBA00004604"/>
    </source>
</evidence>
<evidence type="ECO:0000256" key="4">
    <source>
        <dbReference type="ARBA" id="ARBA00018077"/>
    </source>
</evidence>
<dbReference type="InterPro" id="IPR046804">
    <property type="entry name" value="DNA-PKcs_N"/>
</dbReference>
<dbReference type="InterPro" id="IPR050517">
    <property type="entry name" value="DDR_Repair_Kinase"/>
</dbReference>
<dbReference type="FunFam" id="1.10.1070.11:FF:000018">
    <property type="entry name" value="DNA-dependent protein kinase catalytic subunit"/>
    <property type="match status" value="1"/>
</dbReference>
<accession>A0A8J5ZWP0</accession>
<dbReference type="PROSITE" id="PS00916">
    <property type="entry name" value="PI3_4_KINASE_2"/>
    <property type="match status" value="1"/>
</dbReference>
<dbReference type="PANTHER" id="PTHR11139:SF68">
    <property type="entry name" value="DNA-DEPENDENT PROTEIN KINASE CATALYTIC SUBUNIT"/>
    <property type="match status" value="1"/>
</dbReference>
<evidence type="ECO:0000256" key="2">
    <source>
        <dbReference type="ARBA" id="ARBA00011031"/>
    </source>
</evidence>
<gene>
    <name evidence="21" type="ORF">J0S82_003357</name>
</gene>
<name>A0A8J5ZWP0_GALPY</name>
<evidence type="ECO:0000256" key="7">
    <source>
        <dbReference type="ARBA" id="ARBA00022553"/>
    </source>
</evidence>
<proteinExistence type="inferred from homology"/>
<dbReference type="InterPro" id="IPR045581">
    <property type="entry name" value="DNAPKcs_CC5"/>
</dbReference>
<dbReference type="InterPro" id="IPR018936">
    <property type="entry name" value="PI3/4_kinase_CS"/>
</dbReference>
<dbReference type="PROSITE" id="PS51189">
    <property type="entry name" value="FAT"/>
    <property type="match status" value="1"/>
</dbReference>
<feature type="compositionally biased region" description="Polar residues" evidence="17">
    <location>
        <begin position="181"/>
        <end position="195"/>
    </location>
</feature>
<comment type="subcellular location">
    <subcellularLocation>
        <location evidence="1">Nucleus</location>
        <location evidence="1">Nucleolus</location>
    </subcellularLocation>
</comment>
<dbReference type="PROSITE" id="PS50290">
    <property type="entry name" value="PI3_4_KINASE_3"/>
    <property type="match status" value="1"/>
</dbReference>
<evidence type="ECO:0000256" key="8">
    <source>
        <dbReference type="ARBA" id="ARBA00022679"/>
    </source>
</evidence>
<dbReference type="Pfam" id="PF02259">
    <property type="entry name" value="FAT"/>
    <property type="match status" value="1"/>
</dbReference>
<dbReference type="SMART" id="SM01343">
    <property type="entry name" value="FATC"/>
    <property type="match status" value="1"/>
</dbReference>
<feature type="domain" description="PI3K/PI4K catalytic" evidence="18">
    <location>
        <begin position="4010"/>
        <end position="4311"/>
    </location>
</feature>
<feature type="domain" description="FATC" evidence="20">
    <location>
        <begin position="4343"/>
        <end position="4375"/>
    </location>
</feature>
<dbReference type="Pfam" id="PF20502">
    <property type="entry name" value="DNAPKcs_CC1-2"/>
    <property type="match status" value="1"/>
</dbReference>
<dbReference type="PROSITE" id="PS51190">
    <property type="entry name" value="FATC"/>
    <property type="match status" value="1"/>
</dbReference>
<dbReference type="EMBL" id="JAGFMF010011959">
    <property type="protein sequence ID" value="KAG8508966.1"/>
    <property type="molecule type" value="Genomic_DNA"/>
</dbReference>
<dbReference type="GO" id="GO:0008630">
    <property type="term" value="P:intrinsic apoptotic signaling pathway in response to DNA damage"/>
    <property type="evidence" value="ECO:0007669"/>
    <property type="project" value="TreeGrafter"/>
</dbReference>
<dbReference type="GO" id="GO:0042254">
    <property type="term" value="P:ribosome biogenesis"/>
    <property type="evidence" value="ECO:0007669"/>
    <property type="project" value="UniProtKB-KW"/>
</dbReference>
<dbReference type="Pfam" id="PF20500">
    <property type="entry name" value="DNA-PKcs_N"/>
    <property type="match status" value="1"/>
</dbReference>
<dbReference type="InterPro" id="IPR011009">
    <property type="entry name" value="Kinase-like_dom_sf"/>
</dbReference>
<evidence type="ECO:0000256" key="11">
    <source>
        <dbReference type="ARBA" id="ARBA00022763"/>
    </source>
</evidence>
<dbReference type="Pfam" id="PF00454">
    <property type="entry name" value="PI3_PI4_kinase"/>
    <property type="match status" value="1"/>
</dbReference>
<dbReference type="PROSITE" id="PS00915">
    <property type="entry name" value="PI3_4_KINASE_1"/>
    <property type="match status" value="1"/>
</dbReference>
<feature type="domain" description="FAT" evidence="19">
    <location>
        <begin position="3164"/>
        <end position="3827"/>
    </location>
</feature>
<feature type="region of interest" description="Disordered" evidence="17">
    <location>
        <begin position="169"/>
        <end position="202"/>
    </location>
</feature>
<dbReference type="SUPFAM" id="SSF56112">
    <property type="entry name" value="Protein kinase-like (PK-like)"/>
    <property type="match status" value="1"/>
</dbReference>
<dbReference type="OrthoDB" id="431717at2759"/>
<dbReference type="InterPro" id="IPR037706">
    <property type="entry name" value="DNA-PK_dom"/>
</dbReference>
<keyword evidence="12 21" id="KW-0418">Kinase</keyword>
<keyword evidence="8" id="KW-0808">Transferase</keyword>
<dbReference type="GO" id="GO:0033152">
    <property type="term" value="P:immunoglobulin V(D)J recombination"/>
    <property type="evidence" value="ECO:0007669"/>
    <property type="project" value="TreeGrafter"/>
</dbReference>
<dbReference type="Proteomes" id="UP000700334">
    <property type="component" value="Unassembled WGS sequence"/>
</dbReference>
<dbReference type="Pfam" id="PF08163">
    <property type="entry name" value="DNAPKcs_CC3"/>
    <property type="match status" value="1"/>
</dbReference>
<dbReference type="InterPro" id="IPR046803">
    <property type="entry name" value="DNAPKcs_CC1-2"/>
</dbReference>
<comment type="similarity">
    <text evidence="2">Belongs to the PI3/PI4-kinase family.</text>
</comment>
<organism evidence="21 22">
    <name type="scientific">Galemys pyrenaicus</name>
    <name type="common">Iberian desman</name>
    <name type="synonym">Pyrenean desman</name>
    <dbReference type="NCBI Taxonomy" id="202257"/>
    <lineage>
        <taxon>Eukaryota</taxon>
        <taxon>Metazoa</taxon>
        <taxon>Chordata</taxon>
        <taxon>Craniata</taxon>
        <taxon>Vertebrata</taxon>
        <taxon>Euteleostomi</taxon>
        <taxon>Mammalia</taxon>
        <taxon>Eutheria</taxon>
        <taxon>Laurasiatheria</taxon>
        <taxon>Eulipotyphla</taxon>
        <taxon>Talpidae</taxon>
        <taxon>Galemys</taxon>
    </lineage>
</organism>
<dbReference type="Gene3D" id="1.10.1070.11">
    <property type="entry name" value="Phosphatidylinositol 3-/4-kinase, catalytic domain"/>
    <property type="match status" value="1"/>
</dbReference>
<dbReference type="InterPro" id="IPR012582">
    <property type="entry name" value="DNAPKcs_CC3"/>
</dbReference>
<reference evidence="21" key="1">
    <citation type="journal article" date="2021" name="Evol. Appl.">
        <title>The genome of the Pyrenean desman and the effects of bottlenecks and inbreeding on the genomic landscape of an endangered species.</title>
        <authorList>
            <person name="Escoda L."/>
            <person name="Castresana J."/>
        </authorList>
    </citation>
    <scope>NUCLEOTIDE SEQUENCE</scope>
    <source>
        <strain evidence="21">IBE-C5619</strain>
    </source>
</reference>
<dbReference type="InterPro" id="IPR003152">
    <property type="entry name" value="FATC_dom"/>
</dbReference>
<keyword evidence="14" id="KW-0067">ATP-binding</keyword>
<dbReference type="InterPro" id="IPR003151">
    <property type="entry name" value="PIK-rel_kinase_FAT"/>
</dbReference>
<evidence type="ECO:0000256" key="9">
    <source>
        <dbReference type="ARBA" id="ARBA00022737"/>
    </source>
</evidence>
<sequence length="4375" mass="498157">KSAQWNLPSVSKARGAHISYFTPTQDTLQNEEERPRAQAKLPSLWREKVMMRAGPEGSWAGTYASATKVPVRAGCYGGSGWKPGMTWSFKYLRDKDRLTPRPPRSLSHHHHPVLSLASVTWLRQPLRHLRDTRQRTAGSTSGGRSPWRFRAGGTNVTVVAGALPITAASSLAPPPGGATSHQQGRIEQHPSSSEGWDSRDHPSVQVVRPLRHRDFAGNLGSLIRPRSARGFYCSLPSSPAPHSGEPRPAVLCRRDSACARALLGLGVMAESDLGVRRSLLQLQKSLSAADRCSAATASCQLIRGLGQECVLSAGSAALALQTSLVFSKDFGLLVFVQKSLSIDEFRDCREEVLKFLCIFLEKIGQKITPYSLDIKNTCTSVYTKDRAAKCRIPALELLIKTLRSSRLMDQFRVGELFSKFYGELALKTKIPDTVLEKIYELLGILGEVHPSEMINNSENLFRAFLGELKTQMMSTVREPKLLVVAGCLKGLSSLMCNFTKTMEEDAQTSREIFDFVLKAIRPQIDLKRYAVPLAGLRLLTLHACQFSTCLLDNYVSLFEVMSKWYSHTNMELKRTALSALESFLKQVSFLVAKDAEAHKDKLQYFMEQFYAIIRNMDSNSKDLSIAIRGYGLFAGPCKVINAKDVDFMYVELIQRCKQLYLTQTDTVEDNVYQMPSFLQSIGSVLFYLDTVPEVYTPVLEHIMVVQIDSFPQYSPKMQSICCRAIVKVFLALAEKGPVHWACISTVVHQGLIRICSKPVILQKGAESEVDRASGEVRTGKWKVPTYKDYLDLFRNLLNCDQMMDSLIADEAFIFVSSSLQSLKRLVYNEFVKSILKIVEKLDLTLEKQSVGEQEDENEATGVWVIPTSDPAANLHPAKPKDFSAFINLVEFCREILPEKHVEFFEPWVHSFTYDIILQSTRLPLISGFYKLLSVAVRNAKKIKYFEVSVSWRTLNIPVFLRLYKHVYMYYKYEGVSPQSQKPSPENPEKYSCFALLAKFGKEVSVKMKQYKDELLASCLTFILNLPHDIIELDIKAYIPALQMAFKLGLSYTPLAEVGLNALEEWSVYICKHVIQPYYKDILPSLDGYLKTSALSNETRNNLEVSALSRAVQKGFNEAVLKQLKNTKNISSVRNSLAIGFKSILNSKSSSKSFLTAASSDEMIKKCVAWDREKKLSFAVPFIEMKPVIYLDIFLPRVTELALSASDRQTKVAACELLHSMVMFMLGKATQMPEGGQGSPPMYQLYKRTFPVLLRLACDVDQVTRQLYEPLVLQLIHWFTNNKKFESQDTVALLETILDGIVDPADSTLRDFCAQCIREFLKWSIKQTTPQQQERSPVNTKSLFKRLYSFALHPNAFKRLGSSLAFNNIYREFREEESLVEQFVFEALVTYMESLALAHTDEKSLGTVQQCCDAIDHLSRIIEKKHISLNSAIKRRTPRGFPSAEPLCLLNLVQWLLARCGRPQTECRHKSIELFYKFVPLLPGNKSPSVWLKDTIKREDISFLINTFEGGGRGCDWSSGILAQPTLLHLQGPFSVRATLQWMDMLLAALECYNTFIKEKTLEASEVLGAKAQPCLWTAVAFFLEHIAMHDIMAAEKCFGTGVTGNTPSPEEEERYNYSKCTIVVRILEFATTLLSASPENCKLLEKELYNTNLMTLLVRTVCEPSGIGFNIGDVSVMDHLPNVCVNLMKALKQSLHKDLLEMHIKEKVTAQRIEELCAIDLYGTNAHVDRAKLASIVSACKQLHRAGLLHVIIPSQSTDQHHPIGTKLLSLVYKSLAPGDGQCVPVLDPSCKRLASGLLELAFAFGGLCECLVGLLLDTAVLSMPSLSGSQRNNISFSHGEYFYSLFSETINDEFLKNLDFVVLELMKSSMDNPKMVSTVLNGLLDQSFRERGSQKYQGLKLVTAILQNWRKCDSWWAKGSTPECKTAVMTLLAKILQIDSSVSFNTNHSTFPDIFATYVSLLADSELGLHLKGQAIILLPFFTNLTGDSLEELRHVLEKLIISNFPMKSEEFPPGTLRYNNYVDCMKKFLDALELSQSPMLLQLMTDILCREQQHVMEELFQSTFKKIARKSSCAIQLDLLENVYRMFRRDDLLSNVTRQAFVDRCLLTLLWHCSLNALREFFSKIVVNAIDELKARFLKLNESTFDTQITKKMGYYKMLEVIYSRLPKDEVHSKESKINQVFHGSSVTEGNELTKTLIKLCYDAFTENMAGESQLLERRRLYHCAAYNCAISVICCVFNELKFYQGFLFSEKPEKNLFIFENLIDLKRCYTFPVEVEVPMEKKKKYIDIRKQAREAANGDPDGPHYISSLSSLADSSLSEEMSQFDFSTGVQSYSYSSQDLKPSTRHFWKQERKNPMMPDDILELEMDELNQHECMATMVALIKHMQRSQILPKGEEGTVPGSLPPWMKFLQNKLGNPSVSLNIRLFLAKLIINTEEVFRPYAKYWFSPLLQLVVSENNGGEGIHYMVVEIVVTVLSWTTLATPIGVPKDEVLANRLLHFLMQHVFHQKRAVFKHNLEIIKTLVECWKDCLSVPYRLIFEKFSSKDCNSKDNAVGIQLLGIVMANNLPPYDPKCGIESIKYFQALVNNLSFVKYKEVYAAAAEVLGLSLRYVTEREHTLQESLCELIVKQLKQHQNTMEDKFIVCLNKAVKNFPPLADRFMNTVFFLLPKFHGVMKTLCLEVVLCRAEETTDLYLQLKSKDFIQVMKHRDDERQKVCLDIIYKMMAKLKPVELRELLNPVVEFVSHPSPLCREQMYNILMWIHDNYRGPENQTDDDSQEIFKLAKEMLIQGLTDENLGLQLIIRNFWSHETRLPSNTLDRLLALNSLYSPKIEMHFLSLATDFLLEMTSMSPDFSNLLFEHPLSECKFQEYTIDSDWRFRSTVLTPMFIETQASQSASQIRTQEGTLSAQQTLARQIRATQQQTDFTPTQNADERSSFNWLTRSSIDPLVDYTVSSSSDSSSSSLLFSHRKNEKSQRATLKSVGPDFGKKRLGLPGDEVDNKEKGIDNRAEILRLRRRFLKDREKLSLIYARKGLVEQKREKEVKSELKLKHDAQVILYRSYRQGDLPDIQIKYSSLITPLQAVAQRDPIIAKQLFGSLFAGIIKEMDKYKTASEKNSITQKLLQDFNYFLNTTFSFFPPFVACIQEISCQHAGLLSLDPASVSVGCLASQQQPVGIRLLEEALLRMVPQEPPAKRLRGKHHFTPDVARWMELAKLYRSIGEYDVLRGIFSSEIGTKEITQTALLSEARSDYSEAAKQYNEALNKGEWVDGEPTEAETDFWERASLDCYNYLAEWKSLAYCSTVSVDSETPPDLNKMWSESFYQETYLPYMIRSKLKLLLQGEADQSLLTFIDEAMNKEQQKAIIELQYSQELSLLYILQDDVDRAKYYVENCIELFMQNYSSIDVLLHKSRLTKLQSVQTLIEIQEFISFIGKEGNLSSHVPLKKLLNTWTNRYPDAKMDPINIWDDIITNRCFFLSKIEEKLTFLPEDNSMNVDGDEVFSDKMEVQEQGESMHILIKNCKFSMKMKMIESARKQNNFSLAMKLLKGLYKESKTREDWQAKWTQSYCRLSHSRSWSQSPPEQVLTVLKTVSLLGETASSCLSKNTRAFFDQNILLGKTYKIIGDALSSEPACLAQIEESKTKRILELSGSTSENAEKVISGLYQRAFHHLSEAVRMAEEETKAHTRGQGPATGVIDAYMTLVDFCDQQLRKEEDNASVIESAELQIYPALVVEKMLKALKFHSNEARLKFPRLLQIIEQYPEETLSLMTKEISAIPCWQFIGWISHMVALLDKEEAVAVQHTVEEIVDNYPQAIVYPFIISSESYSFRNTSAGQKNKAFVERIRTKLDQGGAVQDFINALEQLSNPEMLFKDWTQDIKVELSKTPLNKKHIERMYERMYAALGDLRAPGLGTFRRKFIQTFGKEFDKHFGRGGSKLLGMKLQDFNDITNLLLSKMLKNSKPPGNLKECSPWMSNFNVEFLRNELEIPGQYDGKGKPLPEYHARIAGFDERVKVMASIRKPKRIIIRGHNEKEYPFLVKGGEDLRQDQRIEQLFHVMNVILSQDAACGQRNLQLKTYHVIPMTSRLGLIEWIENTLTLKELLLSNMSQEEKDAYTRRASRTEAVTSFRKRESKVPPDLLKRAFLAMSTGPQAFLALRSHCASSHALMCISHWILGIGDRHLNNFMVSMETGGMIGIDFGHAFGSATQFLPVPELMPFRLTRQLINLMLPMKETGVMYSVMVHALRAFRSQPHLLINTMDVFVKEPSFDWKNFEQKMLKKGGSWIQEINITEKNWYPRQKIHYAKKNDELRLGHETESAFGHYVAVARGSKDHNIRAQEPESGLSEEAQVKCLIDQATDPNILGRTWEGWEPWM</sequence>
<comment type="caution">
    <text evidence="21">The sequence shown here is derived from an EMBL/GenBank/DDBJ whole genome shotgun (WGS) entry which is preliminary data.</text>
</comment>
<keyword evidence="13" id="KW-0802">TPR repeat</keyword>
<evidence type="ECO:0000256" key="16">
    <source>
        <dbReference type="ARBA" id="ARBA00023242"/>
    </source>
</evidence>
<evidence type="ECO:0000256" key="3">
    <source>
        <dbReference type="ARBA" id="ARBA00012513"/>
    </source>
</evidence>
<keyword evidence="9" id="KW-0677">Repeat</keyword>
<dbReference type="SUPFAM" id="SSF48371">
    <property type="entry name" value="ARM repeat"/>
    <property type="match status" value="3"/>
</dbReference>
<evidence type="ECO:0000256" key="12">
    <source>
        <dbReference type="ARBA" id="ARBA00022777"/>
    </source>
</evidence>
<evidence type="ECO:0000259" key="20">
    <source>
        <dbReference type="PROSITE" id="PS51190"/>
    </source>
</evidence>
<dbReference type="GO" id="GO:0006303">
    <property type="term" value="P:double-strand break repair via nonhomologous end joining"/>
    <property type="evidence" value="ECO:0007669"/>
    <property type="project" value="InterPro"/>
</dbReference>
<dbReference type="FunFam" id="3.30.1010.10:FF:000013">
    <property type="entry name" value="Protein kinase, DNA-activated, catalytic subunit"/>
    <property type="match status" value="1"/>
</dbReference>
<dbReference type="InterPro" id="IPR014009">
    <property type="entry name" value="PIK_FAT"/>
</dbReference>
<dbReference type="Pfam" id="PF19704">
    <property type="entry name" value="DNAPKcs_CC5"/>
    <property type="match status" value="1"/>
</dbReference>
<evidence type="ECO:0000256" key="15">
    <source>
        <dbReference type="ARBA" id="ARBA00023204"/>
    </source>
</evidence>
<evidence type="ECO:0000313" key="21">
    <source>
        <dbReference type="EMBL" id="KAG8508966.1"/>
    </source>
</evidence>
<keyword evidence="7" id="KW-0597">Phosphoprotein</keyword>
<evidence type="ECO:0000256" key="6">
    <source>
        <dbReference type="ARBA" id="ARBA00022527"/>
    </source>
</evidence>
<keyword evidence="22" id="KW-1185">Reference proteome</keyword>
<dbReference type="InterPro" id="IPR000403">
    <property type="entry name" value="PI3/4_kinase_cat_dom"/>
</dbReference>
<dbReference type="GO" id="GO:0005730">
    <property type="term" value="C:nucleolus"/>
    <property type="evidence" value="ECO:0007669"/>
    <property type="project" value="UniProtKB-SubCell"/>
</dbReference>
<evidence type="ECO:0000256" key="5">
    <source>
        <dbReference type="ARBA" id="ARBA00022517"/>
    </source>
</evidence>
<dbReference type="PANTHER" id="PTHR11139">
    <property type="entry name" value="ATAXIA TELANGIECTASIA MUTATED ATM -RELATED"/>
    <property type="match status" value="1"/>
</dbReference>
<evidence type="ECO:0000256" key="17">
    <source>
        <dbReference type="SAM" id="MobiDB-lite"/>
    </source>
</evidence>
<keyword evidence="6" id="KW-0723">Serine/threonine-protein kinase</keyword>
<keyword evidence="16" id="KW-0539">Nucleus</keyword>
<protein>
    <recommendedName>
        <fullName evidence="4">DNA-dependent protein kinase catalytic subunit</fullName>
        <ecNumber evidence="3">2.7.11.1</ecNumber>
    </recommendedName>
</protein>
<dbReference type="EC" id="2.7.11.1" evidence="3"/>
<evidence type="ECO:0000256" key="10">
    <source>
        <dbReference type="ARBA" id="ARBA00022741"/>
    </source>
</evidence>
<evidence type="ECO:0000256" key="14">
    <source>
        <dbReference type="ARBA" id="ARBA00022840"/>
    </source>
</evidence>
<dbReference type="InterPro" id="IPR036940">
    <property type="entry name" value="PI3/4_kinase_cat_sf"/>
</dbReference>
<evidence type="ECO:0000256" key="13">
    <source>
        <dbReference type="ARBA" id="ARBA00022803"/>
    </source>
</evidence>
<keyword evidence="11" id="KW-0227">DNA damage</keyword>
<dbReference type="Pfam" id="PF02260">
    <property type="entry name" value="FATC"/>
    <property type="match status" value="1"/>
</dbReference>
<dbReference type="GO" id="GO:0004677">
    <property type="term" value="F:DNA-dependent protein kinase activity"/>
    <property type="evidence" value="ECO:0007669"/>
    <property type="project" value="InterPro"/>
</dbReference>